<dbReference type="Pfam" id="PF11160">
    <property type="entry name" value="Hva1_TUDOR"/>
    <property type="match status" value="1"/>
</dbReference>
<reference evidence="3" key="1">
    <citation type="journal article" date="2019" name="Int. J. Syst. Evol. Microbiol.">
        <title>The Global Catalogue of Microorganisms (GCM) 10K type strain sequencing project: providing services to taxonomists for standard genome sequencing and annotation.</title>
        <authorList>
            <consortium name="The Broad Institute Genomics Platform"/>
            <consortium name="The Broad Institute Genome Sequencing Center for Infectious Disease"/>
            <person name="Wu L."/>
            <person name="Ma J."/>
        </authorList>
    </citation>
    <scope>NUCLEOTIDE SEQUENCE [LARGE SCALE GENOMIC DNA]</scope>
    <source>
        <strain evidence="3">CGMCC 1.7064</strain>
    </source>
</reference>
<gene>
    <name evidence="2" type="ORF">GCM10010977_23480</name>
</gene>
<organism evidence="2 3">
    <name type="scientific">Citricoccus zhacaiensis</name>
    <dbReference type="NCBI Taxonomy" id="489142"/>
    <lineage>
        <taxon>Bacteria</taxon>
        <taxon>Bacillati</taxon>
        <taxon>Actinomycetota</taxon>
        <taxon>Actinomycetes</taxon>
        <taxon>Micrococcales</taxon>
        <taxon>Micrococcaceae</taxon>
        <taxon>Citricoccus</taxon>
    </lineage>
</organism>
<evidence type="ECO:0000259" key="1">
    <source>
        <dbReference type="Pfam" id="PF11160"/>
    </source>
</evidence>
<proteinExistence type="predicted"/>
<dbReference type="EMBL" id="BMLQ01000006">
    <property type="protein sequence ID" value="GGO47062.1"/>
    <property type="molecule type" value="Genomic_DNA"/>
</dbReference>
<name>A0ABQ2M5D2_9MICC</name>
<sequence length="74" mass="8113">MTQNFSVGDHVSWNSEAGRVSGTITKVHTADFQYKGHTRRASKDDPQYEIRSDKTDHVAAHKGGALTKLAKKSG</sequence>
<accession>A0ABQ2M5D2</accession>
<protein>
    <recommendedName>
        <fullName evidence="1">Hypervirulence associated protein TUDOR domain-containing protein</fullName>
    </recommendedName>
</protein>
<dbReference type="RefSeq" id="WP_188806321.1">
    <property type="nucleotide sequence ID" value="NZ_BAAAOU010000009.1"/>
</dbReference>
<dbReference type="Gene3D" id="2.30.30.1060">
    <property type="match status" value="1"/>
</dbReference>
<comment type="caution">
    <text evidence="2">The sequence shown here is derived from an EMBL/GenBank/DDBJ whole genome shotgun (WGS) entry which is preliminary data.</text>
</comment>
<dbReference type="InterPro" id="IPR021331">
    <property type="entry name" value="Hva1_TUDOR"/>
</dbReference>
<dbReference type="Proteomes" id="UP000642509">
    <property type="component" value="Unassembled WGS sequence"/>
</dbReference>
<keyword evidence="3" id="KW-1185">Reference proteome</keyword>
<evidence type="ECO:0000313" key="2">
    <source>
        <dbReference type="EMBL" id="GGO47062.1"/>
    </source>
</evidence>
<feature type="domain" description="Hypervirulence associated protein TUDOR" evidence="1">
    <location>
        <begin position="8"/>
        <end position="66"/>
    </location>
</feature>
<evidence type="ECO:0000313" key="3">
    <source>
        <dbReference type="Proteomes" id="UP000642509"/>
    </source>
</evidence>